<comment type="similarity">
    <text evidence="2">Belongs to the mitochondrion-specific ribosomal protein mL42 family.</text>
</comment>
<dbReference type="Proteomes" id="UP000292052">
    <property type="component" value="Unassembled WGS sequence"/>
</dbReference>
<reference evidence="8 9" key="1">
    <citation type="submission" date="2017-03" db="EMBL/GenBank/DDBJ databases">
        <title>Genome of the blue death feigning beetle - Asbolus verrucosus.</title>
        <authorList>
            <person name="Rider S.D."/>
        </authorList>
    </citation>
    <scope>NUCLEOTIDE SEQUENCE [LARGE SCALE GENOMIC DNA]</scope>
    <source>
        <strain evidence="8">Butters</strain>
        <tissue evidence="8">Head and leg muscle</tissue>
    </source>
</reference>
<evidence type="ECO:0000313" key="9">
    <source>
        <dbReference type="Proteomes" id="UP000292052"/>
    </source>
</evidence>
<dbReference type="Pfam" id="PF10210">
    <property type="entry name" value="MRP-S32"/>
    <property type="match status" value="1"/>
</dbReference>
<keyword evidence="4" id="KW-0689">Ribosomal protein</keyword>
<protein>
    <recommendedName>
        <fullName evidence="7">Large ribosomal subunit protein mL42</fullName>
    </recommendedName>
</protein>
<keyword evidence="6" id="KW-0687">Ribonucleoprotein</keyword>
<comment type="subcellular location">
    <subcellularLocation>
        <location evidence="1">Mitochondrion</location>
    </subcellularLocation>
</comment>
<dbReference type="PANTHER" id="PTHR13450">
    <property type="entry name" value="MITOCHONDRIAL 39S RIBOSOMAL PROTEIN L42"/>
    <property type="match status" value="1"/>
</dbReference>
<accession>A0A482VI23</accession>
<dbReference type="GO" id="GO:0005762">
    <property type="term" value="C:mitochondrial large ribosomal subunit"/>
    <property type="evidence" value="ECO:0007669"/>
    <property type="project" value="TreeGrafter"/>
</dbReference>
<dbReference type="EMBL" id="QDEB01100111">
    <property type="protein sequence ID" value="RZC32108.1"/>
    <property type="molecule type" value="Genomic_DNA"/>
</dbReference>
<evidence type="ECO:0000256" key="1">
    <source>
        <dbReference type="ARBA" id="ARBA00004173"/>
    </source>
</evidence>
<dbReference type="PANTHER" id="PTHR13450:SF4">
    <property type="entry name" value="LARGE RIBOSOMAL SUBUNIT PROTEIN ML42"/>
    <property type="match status" value="1"/>
</dbReference>
<evidence type="ECO:0000256" key="2">
    <source>
        <dbReference type="ARBA" id="ARBA00005556"/>
    </source>
</evidence>
<evidence type="ECO:0000256" key="7">
    <source>
        <dbReference type="ARBA" id="ARBA00035189"/>
    </source>
</evidence>
<sequence length="119" mass="14228">MSLRLCCPRIVNRLTQRFFSGKFPDHKIVLTDDESTFVAWHPKRDFPYEYTRPVPVEAVDNTSVLKTQLTPELKEVFNKKPPDQARQELMNITHTTKHRWFPRARDKRAKKTPMDREYL</sequence>
<comment type="caution">
    <text evidence="8">The sequence shown here is derived from an EMBL/GenBank/DDBJ whole genome shotgun (WGS) entry which is preliminary data.</text>
</comment>
<dbReference type="AlphaFoldDB" id="A0A482VI23"/>
<keyword evidence="9" id="KW-1185">Reference proteome</keyword>
<dbReference type="STRING" id="1661398.A0A482VI23"/>
<gene>
    <name evidence="8" type="ORF">BDFB_010045</name>
</gene>
<organism evidence="8 9">
    <name type="scientific">Asbolus verrucosus</name>
    <name type="common">Desert ironclad beetle</name>
    <dbReference type="NCBI Taxonomy" id="1661398"/>
    <lineage>
        <taxon>Eukaryota</taxon>
        <taxon>Metazoa</taxon>
        <taxon>Ecdysozoa</taxon>
        <taxon>Arthropoda</taxon>
        <taxon>Hexapoda</taxon>
        <taxon>Insecta</taxon>
        <taxon>Pterygota</taxon>
        <taxon>Neoptera</taxon>
        <taxon>Endopterygota</taxon>
        <taxon>Coleoptera</taxon>
        <taxon>Polyphaga</taxon>
        <taxon>Cucujiformia</taxon>
        <taxon>Tenebrionidae</taxon>
        <taxon>Pimeliinae</taxon>
        <taxon>Asbolus</taxon>
    </lineage>
</organism>
<evidence type="ECO:0000256" key="6">
    <source>
        <dbReference type="ARBA" id="ARBA00023274"/>
    </source>
</evidence>
<proteinExistence type="inferred from homology"/>
<evidence type="ECO:0000256" key="5">
    <source>
        <dbReference type="ARBA" id="ARBA00023128"/>
    </source>
</evidence>
<dbReference type="OrthoDB" id="1107506at2759"/>
<keyword evidence="3" id="KW-0809">Transit peptide</keyword>
<dbReference type="InterPro" id="IPR019346">
    <property type="entry name" value="Ribosomal_mL42"/>
</dbReference>
<evidence type="ECO:0000256" key="4">
    <source>
        <dbReference type="ARBA" id="ARBA00022980"/>
    </source>
</evidence>
<name>A0A482VI23_ASBVE</name>
<evidence type="ECO:0000256" key="3">
    <source>
        <dbReference type="ARBA" id="ARBA00022946"/>
    </source>
</evidence>
<keyword evidence="5" id="KW-0496">Mitochondrion</keyword>
<evidence type="ECO:0000313" key="8">
    <source>
        <dbReference type="EMBL" id="RZC32108.1"/>
    </source>
</evidence>